<dbReference type="NCBIfam" id="TIGR01356">
    <property type="entry name" value="aroA"/>
    <property type="match status" value="1"/>
</dbReference>
<dbReference type="PIRSF" id="PIRSF000505">
    <property type="entry name" value="EPSPS"/>
    <property type="match status" value="1"/>
</dbReference>
<comment type="subunit">
    <text evidence="7">Monomer.</text>
</comment>
<dbReference type="HAMAP" id="MF_00210">
    <property type="entry name" value="EPSP_synth"/>
    <property type="match status" value="1"/>
</dbReference>
<feature type="binding site" evidence="7">
    <location>
        <position position="106"/>
    </location>
    <ligand>
        <name>phosphoenolpyruvate</name>
        <dbReference type="ChEBI" id="CHEBI:58702"/>
    </ligand>
</feature>
<feature type="binding site" evidence="7">
    <location>
        <position position="190"/>
    </location>
    <ligand>
        <name>3-phosphoshikimate</name>
        <dbReference type="ChEBI" id="CHEBI:145989"/>
    </ligand>
</feature>
<evidence type="ECO:0000256" key="1">
    <source>
        <dbReference type="ARBA" id="ARBA00004811"/>
    </source>
</evidence>
<keyword evidence="10" id="KW-1185">Reference proteome</keyword>
<feature type="binding site" evidence="7">
    <location>
        <position position="191"/>
    </location>
    <ligand>
        <name>3-phosphoshikimate</name>
        <dbReference type="ChEBI" id="CHEBI:145989"/>
    </ligand>
</feature>
<sequence>MWSAPTLSSSVSATVNLPGSKSLTNRAFILAALSEKPTEVHGCLEARDTMLMRQGLTVFGARFEQLSTSPTSLSAFTGNSSWQITPIPKSSENFENPAEIDCGLSGNVMRFLTALAPIFKAKTYFYGDQGAAKRPQLPLLDALSKYGICIDLPPTPDSLPFTIGTFPHQEEPHSFQQSESKTLSVDSSQSSQFLSALLLAASRWPEPVTIRALGKLPSLPHIQMTLENLKECGASFQERENENAWSFEPCPLQLTETTIEPDLSNAGPFLAAAMIKGGQITIPNWPSKTTQAGDYWRELLTKLGASYELSDAGLTLTGPNDFLTNRTEHHFDLGDYGELAPTLAALLALRPTGGTITNIGHLRGHETDRLAALETEIKRLGGKVSTTENSLIITSPVTHGAKVQTYHDHRMATFGAIIGLAIPGIEIENVETTNKTLPNFVDLWQKVARQED</sequence>
<evidence type="ECO:0000256" key="4">
    <source>
        <dbReference type="ARBA" id="ARBA00022679"/>
    </source>
</evidence>
<dbReference type="SUPFAM" id="SSF55205">
    <property type="entry name" value="EPT/RTPC-like"/>
    <property type="match status" value="1"/>
</dbReference>
<dbReference type="GO" id="GO:0008652">
    <property type="term" value="P:amino acid biosynthetic process"/>
    <property type="evidence" value="ECO:0007669"/>
    <property type="project" value="UniProtKB-KW"/>
</dbReference>
<comment type="subcellular location">
    <subcellularLocation>
        <location evidence="7">Cytoplasm</location>
    </subcellularLocation>
</comment>
<feature type="binding site" evidence="7">
    <location>
        <position position="192"/>
    </location>
    <ligand>
        <name>phosphoenolpyruvate</name>
        <dbReference type="ChEBI" id="CHEBI:58702"/>
    </ligand>
</feature>
<feature type="binding site" evidence="7">
    <location>
        <position position="338"/>
    </location>
    <ligand>
        <name>3-phosphoshikimate</name>
        <dbReference type="ChEBI" id="CHEBI:145989"/>
    </ligand>
</feature>
<dbReference type="PANTHER" id="PTHR21090">
    <property type="entry name" value="AROM/DEHYDROQUINATE SYNTHASE"/>
    <property type="match status" value="1"/>
</dbReference>
<evidence type="ECO:0000313" key="9">
    <source>
        <dbReference type="EMBL" id="AOZ73450.1"/>
    </source>
</evidence>
<feature type="binding site" evidence="7">
    <location>
        <position position="218"/>
    </location>
    <ligand>
        <name>3-phosphoshikimate</name>
        <dbReference type="ChEBI" id="CHEBI:145989"/>
    </ligand>
</feature>
<dbReference type="EC" id="2.5.1.19" evidence="7"/>
<feature type="binding site" evidence="7">
    <location>
        <position position="21"/>
    </location>
    <ligand>
        <name>3-phosphoshikimate</name>
        <dbReference type="ChEBI" id="CHEBI:145989"/>
    </ligand>
</feature>
<evidence type="ECO:0000256" key="6">
    <source>
        <dbReference type="ARBA" id="ARBA00044633"/>
    </source>
</evidence>
<feature type="binding site" evidence="7">
    <location>
        <position position="134"/>
    </location>
    <ligand>
        <name>phosphoenolpyruvate</name>
        <dbReference type="ChEBI" id="CHEBI:58702"/>
    </ligand>
</feature>
<feature type="binding site" evidence="7">
    <location>
        <position position="22"/>
    </location>
    <ligand>
        <name>3-phosphoshikimate</name>
        <dbReference type="ChEBI" id="CHEBI:145989"/>
    </ligand>
</feature>
<comment type="similarity">
    <text evidence="2 7">Belongs to the EPSP synthase family.</text>
</comment>
<dbReference type="EMBL" id="CP017812">
    <property type="protein sequence ID" value="AOZ73450.1"/>
    <property type="molecule type" value="Genomic_DNA"/>
</dbReference>
<dbReference type="GO" id="GO:0005737">
    <property type="term" value="C:cytoplasm"/>
    <property type="evidence" value="ECO:0007669"/>
    <property type="project" value="UniProtKB-SubCell"/>
</dbReference>
<feature type="domain" description="Enolpyruvate transferase" evidence="8">
    <location>
        <begin position="8"/>
        <end position="442"/>
    </location>
</feature>
<dbReference type="Gene3D" id="3.65.10.10">
    <property type="entry name" value="Enolpyruvate transferase domain"/>
    <property type="match status" value="2"/>
</dbReference>
<feature type="binding site" evidence="7">
    <location>
        <position position="192"/>
    </location>
    <ligand>
        <name>3-phosphoshikimate</name>
        <dbReference type="ChEBI" id="CHEBI:145989"/>
    </ligand>
</feature>
<dbReference type="STRING" id="1912795.BK816_03530"/>
<comment type="caution">
    <text evidence="7">Lacks conserved residue(s) required for the propagation of feature annotation.</text>
</comment>
<name>A0A1D9MMS7_9ACTO</name>
<dbReference type="InterPro" id="IPR036968">
    <property type="entry name" value="Enolpyruvate_Tfrase_sf"/>
</dbReference>
<evidence type="ECO:0000313" key="10">
    <source>
        <dbReference type="Proteomes" id="UP000176288"/>
    </source>
</evidence>
<keyword evidence="4 7" id="KW-0808">Transferase</keyword>
<dbReference type="PANTHER" id="PTHR21090:SF5">
    <property type="entry name" value="PENTAFUNCTIONAL AROM POLYPEPTIDE"/>
    <property type="match status" value="1"/>
</dbReference>
<feature type="binding site" evidence="7">
    <location>
        <position position="26"/>
    </location>
    <ligand>
        <name>3-phosphoshikimate</name>
        <dbReference type="ChEBI" id="CHEBI:145989"/>
    </ligand>
</feature>
<feature type="binding site" evidence="7">
    <location>
        <position position="410"/>
    </location>
    <ligand>
        <name>phosphoenolpyruvate</name>
        <dbReference type="ChEBI" id="CHEBI:58702"/>
    </ligand>
</feature>
<feature type="binding site" evidence="7">
    <location>
        <position position="435"/>
    </location>
    <ligand>
        <name>phosphoenolpyruvate</name>
        <dbReference type="ChEBI" id="CHEBI:58702"/>
    </ligand>
</feature>
<feature type="binding site" evidence="7">
    <location>
        <position position="369"/>
    </location>
    <ligand>
        <name>phosphoenolpyruvate</name>
        <dbReference type="ChEBI" id="CHEBI:58702"/>
    </ligand>
</feature>
<keyword evidence="3 7" id="KW-0028">Amino-acid biosynthesis</keyword>
<dbReference type="KEGG" id="avu:BK816_03530"/>
<dbReference type="GO" id="GO:0003866">
    <property type="term" value="F:3-phosphoshikimate 1-carboxyvinyltransferase activity"/>
    <property type="evidence" value="ECO:0007669"/>
    <property type="project" value="UniProtKB-UniRule"/>
</dbReference>
<dbReference type="Proteomes" id="UP000176288">
    <property type="component" value="Chromosome"/>
</dbReference>
<feature type="binding site" evidence="7">
    <location>
        <position position="365"/>
    </location>
    <ligand>
        <name>3-phosphoshikimate</name>
        <dbReference type="ChEBI" id="CHEBI:145989"/>
    </ligand>
</feature>
<protein>
    <recommendedName>
        <fullName evidence="7">3-phosphoshikimate 1-carboxyvinyltransferase</fullName>
        <ecNumber evidence="7">2.5.1.19</ecNumber>
    </recommendedName>
    <alternativeName>
        <fullName evidence="7">5-enolpyruvylshikimate-3-phosphate synthase</fullName>
        <shortName evidence="7">EPSP synthase</shortName>
        <shortName evidence="7">EPSPS</shortName>
    </alternativeName>
</protein>
<dbReference type="InterPro" id="IPR023193">
    <property type="entry name" value="EPSP_synthase_CS"/>
</dbReference>
<dbReference type="Pfam" id="PF00275">
    <property type="entry name" value="EPSP_synthase"/>
    <property type="match status" value="1"/>
</dbReference>
<evidence type="ECO:0000256" key="7">
    <source>
        <dbReference type="HAMAP-Rule" id="MF_00210"/>
    </source>
</evidence>
<evidence type="ECO:0000256" key="2">
    <source>
        <dbReference type="ARBA" id="ARBA00009948"/>
    </source>
</evidence>
<dbReference type="GO" id="GO:0009423">
    <property type="term" value="P:chorismate biosynthetic process"/>
    <property type="evidence" value="ECO:0007669"/>
    <property type="project" value="UniProtKB-UniRule"/>
</dbReference>
<feature type="binding site" evidence="7">
    <location>
        <position position="21"/>
    </location>
    <ligand>
        <name>phosphoenolpyruvate</name>
        <dbReference type="ChEBI" id="CHEBI:58702"/>
    </ligand>
</feature>
<dbReference type="UniPathway" id="UPA00053">
    <property type="reaction ID" value="UER00089"/>
</dbReference>
<proteinExistence type="inferred from homology"/>
<dbReference type="PROSITE" id="PS00885">
    <property type="entry name" value="EPSP_SYNTHASE_2"/>
    <property type="match status" value="1"/>
</dbReference>
<evidence type="ECO:0000259" key="8">
    <source>
        <dbReference type="Pfam" id="PF00275"/>
    </source>
</evidence>
<reference evidence="9 10" key="1">
    <citation type="submission" date="2016-10" db="EMBL/GenBank/DDBJ databases">
        <title>Actinomyces aegypiusis sp. nov., isolated from the Aegypius monachus in Qinghai Tibet Plateau China.</title>
        <authorList>
            <person name="Wang Y."/>
        </authorList>
    </citation>
    <scope>NUCLEOTIDE SEQUENCE [LARGE SCALE GENOMIC DNA]</scope>
    <source>
        <strain evidence="9 10">VUL4_3</strain>
    </source>
</reference>
<dbReference type="InterPro" id="IPR006264">
    <property type="entry name" value="EPSP_synthase"/>
</dbReference>
<evidence type="ECO:0000256" key="5">
    <source>
        <dbReference type="ARBA" id="ARBA00023141"/>
    </source>
</evidence>
<comment type="catalytic activity">
    <reaction evidence="6">
        <text>3-phosphoshikimate + phosphoenolpyruvate = 5-O-(1-carboxyvinyl)-3-phosphoshikimate + phosphate</text>
        <dbReference type="Rhea" id="RHEA:21256"/>
        <dbReference type="ChEBI" id="CHEBI:43474"/>
        <dbReference type="ChEBI" id="CHEBI:57701"/>
        <dbReference type="ChEBI" id="CHEBI:58702"/>
        <dbReference type="ChEBI" id="CHEBI:145989"/>
        <dbReference type="EC" id="2.5.1.19"/>
    </reaction>
    <physiologicalReaction direction="left-to-right" evidence="6">
        <dbReference type="Rhea" id="RHEA:21257"/>
    </physiologicalReaction>
</comment>
<evidence type="ECO:0000256" key="3">
    <source>
        <dbReference type="ARBA" id="ARBA00022605"/>
    </source>
</evidence>
<keyword evidence="5 7" id="KW-0057">Aromatic amino acid biosynthesis</keyword>
<keyword evidence="7" id="KW-0963">Cytoplasm</keyword>
<comment type="pathway">
    <text evidence="1 7">Metabolic intermediate biosynthesis; chorismate biosynthesis; chorismate from D-erythrose 4-phosphate and phosphoenolpyruvate: step 6/7.</text>
</comment>
<dbReference type="GO" id="GO:0009073">
    <property type="term" value="P:aromatic amino acid family biosynthetic process"/>
    <property type="evidence" value="ECO:0007669"/>
    <property type="project" value="UniProtKB-KW"/>
</dbReference>
<organism evidence="9 10">
    <name type="scientific">Boudabousia tangfeifanii</name>
    <dbReference type="NCBI Taxonomy" id="1912795"/>
    <lineage>
        <taxon>Bacteria</taxon>
        <taxon>Bacillati</taxon>
        <taxon>Actinomycetota</taxon>
        <taxon>Actinomycetes</taxon>
        <taxon>Actinomycetales</taxon>
        <taxon>Actinomycetaceae</taxon>
        <taxon>Boudabousia</taxon>
    </lineage>
</organism>
<gene>
    <name evidence="7" type="primary">aroA</name>
    <name evidence="9" type="ORF">BK816_03530</name>
</gene>
<dbReference type="InterPro" id="IPR001986">
    <property type="entry name" value="Enolpyruvate_Tfrase_dom"/>
</dbReference>
<dbReference type="InterPro" id="IPR013792">
    <property type="entry name" value="RNA3'P_cycl/enolpyr_Trfase_a/b"/>
</dbReference>
<comment type="function">
    <text evidence="7">Catalyzes the transfer of the enolpyruvyl moiety of phosphoenolpyruvate (PEP) to the 5-hydroxyl of shikimate-3-phosphate (S3P) to produce enolpyruvyl shikimate-3-phosphate and inorganic phosphate.</text>
</comment>
<dbReference type="CDD" id="cd01556">
    <property type="entry name" value="EPSP_synthase"/>
    <property type="match status" value="1"/>
</dbReference>
<accession>A0A1D9MMS7</accession>
<feature type="active site" description="Proton acceptor" evidence="7">
    <location>
        <position position="338"/>
    </location>
</feature>
<dbReference type="AlphaFoldDB" id="A0A1D9MMS7"/>